<dbReference type="PROSITE" id="PS50850">
    <property type="entry name" value="MFS"/>
    <property type="match status" value="1"/>
</dbReference>
<keyword evidence="2" id="KW-0813">Transport</keyword>
<proteinExistence type="predicted"/>
<dbReference type="PRINTS" id="PR01036">
    <property type="entry name" value="TCRTETB"/>
</dbReference>
<evidence type="ECO:0000256" key="1">
    <source>
        <dbReference type="ARBA" id="ARBA00004651"/>
    </source>
</evidence>
<dbReference type="RefSeq" id="WP_307231036.1">
    <property type="nucleotide sequence ID" value="NZ_JAUSTT010000020.1"/>
</dbReference>
<evidence type="ECO:0000313" key="9">
    <source>
        <dbReference type="EMBL" id="MDQ0177222.1"/>
    </source>
</evidence>
<evidence type="ECO:0000259" key="8">
    <source>
        <dbReference type="PROSITE" id="PS50850"/>
    </source>
</evidence>
<keyword evidence="6 7" id="KW-0472">Membrane</keyword>
<evidence type="ECO:0000313" key="10">
    <source>
        <dbReference type="Proteomes" id="UP001223586"/>
    </source>
</evidence>
<comment type="subcellular location">
    <subcellularLocation>
        <location evidence="1">Cell membrane</location>
        <topology evidence="1">Multi-pass membrane protein</topology>
    </subcellularLocation>
</comment>
<dbReference type="Proteomes" id="UP001223586">
    <property type="component" value="Unassembled WGS sequence"/>
</dbReference>
<feature type="transmembrane region" description="Helical" evidence="7">
    <location>
        <begin position="302"/>
        <end position="320"/>
    </location>
</feature>
<evidence type="ECO:0000256" key="3">
    <source>
        <dbReference type="ARBA" id="ARBA00022475"/>
    </source>
</evidence>
<reference evidence="9 10" key="1">
    <citation type="submission" date="2023-07" db="EMBL/GenBank/DDBJ databases">
        <title>Genomic Encyclopedia of Type Strains, Phase IV (KMG-IV): sequencing the most valuable type-strain genomes for metagenomic binning, comparative biology and taxonomic classification.</title>
        <authorList>
            <person name="Goeker M."/>
        </authorList>
    </citation>
    <scope>NUCLEOTIDE SEQUENCE [LARGE SCALE GENOMIC DNA]</scope>
    <source>
        <strain evidence="9 10">DSM 23837</strain>
    </source>
</reference>
<feature type="transmembrane region" description="Helical" evidence="7">
    <location>
        <begin position="12"/>
        <end position="34"/>
    </location>
</feature>
<evidence type="ECO:0000256" key="7">
    <source>
        <dbReference type="SAM" id="Phobius"/>
    </source>
</evidence>
<keyword evidence="3" id="KW-1003">Cell membrane</keyword>
<feature type="transmembrane region" description="Helical" evidence="7">
    <location>
        <begin position="163"/>
        <end position="182"/>
    </location>
</feature>
<dbReference type="NCBIfam" id="TIGR00711">
    <property type="entry name" value="efflux_EmrB"/>
    <property type="match status" value="1"/>
</dbReference>
<dbReference type="PANTHER" id="PTHR23501">
    <property type="entry name" value="MAJOR FACILITATOR SUPERFAMILY"/>
    <property type="match status" value="1"/>
</dbReference>
<dbReference type="InterPro" id="IPR011701">
    <property type="entry name" value="MFS"/>
</dbReference>
<dbReference type="PANTHER" id="PTHR23501:SF197">
    <property type="entry name" value="COMD"/>
    <property type="match status" value="1"/>
</dbReference>
<evidence type="ECO:0000256" key="4">
    <source>
        <dbReference type="ARBA" id="ARBA00022692"/>
    </source>
</evidence>
<dbReference type="InterPro" id="IPR005829">
    <property type="entry name" value="Sugar_transporter_CS"/>
</dbReference>
<keyword evidence="4 7" id="KW-0812">Transmembrane</keyword>
<feature type="transmembrane region" description="Helical" evidence="7">
    <location>
        <begin position="139"/>
        <end position="157"/>
    </location>
</feature>
<feature type="transmembrane region" description="Helical" evidence="7">
    <location>
        <begin position="46"/>
        <end position="65"/>
    </location>
</feature>
<dbReference type="Gene3D" id="1.20.1720.10">
    <property type="entry name" value="Multidrug resistance protein D"/>
    <property type="match status" value="1"/>
</dbReference>
<evidence type="ECO:0000256" key="5">
    <source>
        <dbReference type="ARBA" id="ARBA00022989"/>
    </source>
</evidence>
<feature type="transmembrane region" description="Helical" evidence="7">
    <location>
        <begin position="267"/>
        <end position="290"/>
    </location>
</feature>
<feature type="transmembrane region" description="Helical" evidence="7">
    <location>
        <begin position="485"/>
        <end position="510"/>
    </location>
</feature>
<dbReference type="InterPro" id="IPR036259">
    <property type="entry name" value="MFS_trans_sf"/>
</dbReference>
<dbReference type="Pfam" id="PF07690">
    <property type="entry name" value="MFS_1"/>
    <property type="match status" value="1"/>
</dbReference>
<dbReference type="InterPro" id="IPR020846">
    <property type="entry name" value="MFS_dom"/>
</dbReference>
<organism evidence="9 10">
    <name type="scientific">Bacillus chungangensis</name>
    <dbReference type="NCBI Taxonomy" id="587633"/>
    <lineage>
        <taxon>Bacteria</taxon>
        <taxon>Bacillati</taxon>
        <taxon>Bacillota</taxon>
        <taxon>Bacilli</taxon>
        <taxon>Bacillales</taxon>
        <taxon>Bacillaceae</taxon>
        <taxon>Bacillus</taxon>
    </lineage>
</organism>
<keyword evidence="10" id="KW-1185">Reference proteome</keyword>
<dbReference type="PROSITE" id="PS00216">
    <property type="entry name" value="SUGAR_TRANSPORT_1"/>
    <property type="match status" value="1"/>
</dbReference>
<dbReference type="CDD" id="cd17502">
    <property type="entry name" value="MFS_Azr1_MDR_like"/>
    <property type="match status" value="1"/>
</dbReference>
<feature type="domain" description="Major facilitator superfamily (MFS) profile" evidence="8">
    <location>
        <begin position="12"/>
        <end position="515"/>
    </location>
</feature>
<dbReference type="Gene3D" id="1.20.1250.20">
    <property type="entry name" value="MFS general substrate transporter like domains"/>
    <property type="match status" value="1"/>
</dbReference>
<sequence>MHHLDEKKKLTIMIAIIIALFFAMINQTIVGTAMPRIIAQLGGMEYYSWIITIYMLTASIATILVGKLSDIYGRKPFIMTGLAIFMVGSLLSGTSTTIMQLIIFRGLQGAGSGIIMSTAFIAVGDLYSPRERGKWQGIMSGIFGLASILGPVLGGFIVDHFSWRWVFWIFLPFGLVAFLVIWKLFPSVKKQEKVAIDYAGSTFITLTIVPLLLAFSWAGQKYAWASFEIIGLFSFAAVSLGIFLFIESIAKNPTIPLSLFKNDIFAISNIANFIVNAGMMGAVIYIPYFIQGVLGETASHSSLLMIPMTLSLVIGSAITGQWMTRTGKYKKIAIAGLLIAVAGMFLLSKMDVHTSFRTIVFNNILLGAGLGLTMPVFSLTVQNAVEHKFLGAATAASALFRSLGGTIGIAVMSTIMTHRMNAKMEEKLAAMPSSLDGAAMPQLSEALESPEFIMDPDKLSSIMNSLPQEMHGMFMQLVDLLRETMGYAISGVFFLGSAVLLFSVATTFFLREVALRTNVKTESELEKHPAVEKP</sequence>
<feature type="transmembrane region" description="Helical" evidence="7">
    <location>
        <begin position="77"/>
        <end position="103"/>
    </location>
</feature>
<evidence type="ECO:0000256" key="2">
    <source>
        <dbReference type="ARBA" id="ARBA00022448"/>
    </source>
</evidence>
<feature type="transmembrane region" description="Helical" evidence="7">
    <location>
        <begin position="194"/>
        <end position="218"/>
    </location>
</feature>
<dbReference type="SUPFAM" id="SSF103473">
    <property type="entry name" value="MFS general substrate transporter"/>
    <property type="match status" value="1"/>
</dbReference>
<protein>
    <submittedName>
        <fullName evidence="9">EmrB/QacA subfamily drug resistance transporter</fullName>
    </submittedName>
</protein>
<comment type="caution">
    <text evidence="9">The sequence shown here is derived from an EMBL/GenBank/DDBJ whole genome shotgun (WGS) entry which is preliminary data.</text>
</comment>
<dbReference type="EMBL" id="JAUSTT010000020">
    <property type="protein sequence ID" value="MDQ0177222.1"/>
    <property type="molecule type" value="Genomic_DNA"/>
</dbReference>
<feature type="transmembrane region" description="Helical" evidence="7">
    <location>
        <begin position="332"/>
        <end position="350"/>
    </location>
</feature>
<name>A0ABT9WVI1_9BACI</name>
<gene>
    <name evidence="9" type="ORF">J2S08_003101</name>
</gene>
<evidence type="ECO:0000256" key="6">
    <source>
        <dbReference type="ARBA" id="ARBA00023136"/>
    </source>
</evidence>
<keyword evidence="5 7" id="KW-1133">Transmembrane helix</keyword>
<feature type="transmembrane region" description="Helical" evidence="7">
    <location>
        <begin position="356"/>
        <end position="377"/>
    </location>
</feature>
<accession>A0ABT9WVI1</accession>
<feature type="transmembrane region" description="Helical" evidence="7">
    <location>
        <begin position="389"/>
        <end position="415"/>
    </location>
</feature>
<dbReference type="InterPro" id="IPR004638">
    <property type="entry name" value="EmrB-like"/>
</dbReference>
<feature type="transmembrane region" description="Helical" evidence="7">
    <location>
        <begin position="224"/>
        <end position="246"/>
    </location>
</feature>